<organism evidence="23 24">
    <name type="scientific">Mycena maculata</name>
    <dbReference type="NCBI Taxonomy" id="230809"/>
    <lineage>
        <taxon>Eukaryota</taxon>
        <taxon>Fungi</taxon>
        <taxon>Dikarya</taxon>
        <taxon>Basidiomycota</taxon>
        <taxon>Agaricomycotina</taxon>
        <taxon>Agaricomycetes</taxon>
        <taxon>Agaricomycetidae</taxon>
        <taxon>Agaricales</taxon>
        <taxon>Marasmiineae</taxon>
        <taxon>Mycenaceae</taxon>
        <taxon>Mycena</taxon>
    </lineage>
</organism>
<dbReference type="PANTHER" id="PTHR14134">
    <property type="entry name" value="E3 UBIQUITIN-PROTEIN LIGASE RAD18"/>
    <property type="match status" value="1"/>
</dbReference>
<evidence type="ECO:0000256" key="2">
    <source>
        <dbReference type="ARBA" id="ARBA00004123"/>
    </source>
</evidence>
<feature type="compositionally biased region" description="Low complexity" evidence="20">
    <location>
        <begin position="195"/>
        <end position="210"/>
    </location>
</feature>
<name>A0AAD7MKW1_9AGAR</name>
<evidence type="ECO:0000256" key="18">
    <source>
        <dbReference type="ARBA" id="ARBA00082369"/>
    </source>
</evidence>
<evidence type="ECO:0000256" key="6">
    <source>
        <dbReference type="ARBA" id="ARBA00015551"/>
    </source>
</evidence>
<dbReference type="FunFam" id="3.30.40.10:FF:000172">
    <property type="entry name" value="E3 ubiquitin-protein ligase RAD18"/>
    <property type="match status" value="1"/>
</dbReference>
<dbReference type="InterPro" id="IPR017907">
    <property type="entry name" value="Znf_RING_CS"/>
</dbReference>
<keyword evidence="10 19" id="KW-0863">Zinc-finger</keyword>
<dbReference type="SUPFAM" id="SSF57850">
    <property type="entry name" value="RING/U-box"/>
    <property type="match status" value="1"/>
</dbReference>
<dbReference type="PROSITE" id="PS50800">
    <property type="entry name" value="SAP"/>
    <property type="match status" value="1"/>
</dbReference>
<evidence type="ECO:0000256" key="5">
    <source>
        <dbReference type="ARBA" id="ARBA00012483"/>
    </source>
</evidence>
<keyword evidence="11" id="KW-0833">Ubl conjugation pathway</keyword>
<evidence type="ECO:0000256" key="7">
    <source>
        <dbReference type="ARBA" id="ARBA00022679"/>
    </source>
</evidence>
<keyword evidence="14" id="KW-0234">DNA repair</keyword>
<dbReference type="InterPro" id="IPR001841">
    <property type="entry name" value="Znf_RING"/>
</dbReference>
<comment type="pathway">
    <text evidence="3">Protein modification; protein ubiquitination.</text>
</comment>
<dbReference type="GO" id="GO:0005634">
    <property type="term" value="C:nucleus"/>
    <property type="evidence" value="ECO:0007669"/>
    <property type="project" value="UniProtKB-SubCell"/>
</dbReference>
<dbReference type="InterPro" id="IPR004580">
    <property type="entry name" value="Rad18_fungi"/>
</dbReference>
<dbReference type="GO" id="GO:0006301">
    <property type="term" value="P:DNA damage tolerance"/>
    <property type="evidence" value="ECO:0007669"/>
    <property type="project" value="InterPro"/>
</dbReference>
<evidence type="ECO:0000256" key="16">
    <source>
        <dbReference type="ARBA" id="ARBA00031783"/>
    </source>
</evidence>
<evidence type="ECO:0000313" key="23">
    <source>
        <dbReference type="EMBL" id="KAJ7722271.1"/>
    </source>
</evidence>
<protein>
    <recommendedName>
        <fullName evidence="6">Postreplication repair E3 ubiquitin-protein ligase RAD18</fullName>
        <ecNumber evidence="5">2.3.2.27</ecNumber>
    </recommendedName>
    <alternativeName>
        <fullName evidence="17">Postreplication repair E3 ubiquitin-protein ligase rad18</fullName>
    </alternativeName>
    <alternativeName>
        <fullName evidence="16 18">RING-type E3 ubiquitin transferase RAD18</fullName>
    </alternativeName>
</protein>
<evidence type="ECO:0000256" key="8">
    <source>
        <dbReference type="ARBA" id="ARBA00022723"/>
    </source>
</evidence>
<comment type="subcellular location">
    <subcellularLocation>
        <location evidence="2">Nucleus</location>
    </subcellularLocation>
</comment>
<keyword evidence="12" id="KW-0862">Zinc</keyword>
<evidence type="ECO:0000256" key="19">
    <source>
        <dbReference type="PROSITE-ProRule" id="PRU00175"/>
    </source>
</evidence>
<dbReference type="PROSITE" id="PS00518">
    <property type="entry name" value="ZF_RING_1"/>
    <property type="match status" value="1"/>
</dbReference>
<dbReference type="PANTHER" id="PTHR14134:SF2">
    <property type="entry name" value="E3 UBIQUITIN-PROTEIN LIGASE RAD18"/>
    <property type="match status" value="1"/>
</dbReference>
<evidence type="ECO:0000256" key="17">
    <source>
        <dbReference type="ARBA" id="ARBA00074353"/>
    </source>
</evidence>
<dbReference type="GO" id="GO:0061630">
    <property type="term" value="F:ubiquitin protein ligase activity"/>
    <property type="evidence" value="ECO:0007669"/>
    <property type="project" value="UniProtKB-EC"/>
</dbReference>
<feature type="region of interest" description="Disordered" evidence="20">
    <location>
        <begin position="336"/>
        <end position="377"/>
    </location>
</feature>
<feature type="region of interest" description="Disordered" evidence="20">
    <location>
        <begin position="116"/>
        <end position="165"/>
    </location>
</feature>
<dbReference type="InterPro" id="IPR039577">
    <property type="entry name" value="Rad18"/>
</dbReference>
<evidence type="ECO:0000259" key="22">
    <source>
        <dbReference type="PROSITE" id="PS50800"/>
    </source>
</evidence>
<accession>A0AAD7MKW1</accession>
<dbReference type="SMART" id="SM00184">
    <property type="entry name" value="RING"/>
    <property type="match status" value="1"/>
</dbReference>
<dbReference type="Proteomes" id="UP001215280">
    <property type="component" value="Unassembled WGS sequence"/>
</dbReference>
<dbReference type="Gene3D" id="3.30.40.10">
    <property type="entry name" value="Zinc/RING finger domain, C3HC4 (zinc finger)"/>
    <property type="match status" value="1"/>
</dbReference>
<keyword evidence="9" id="KW-0227">DNA damage</keyword>
<comment type="catalytic activity">
    <reaction evidence="1">
        <text>S-ubiquitinyl-[E2 ubiquitin-conjugating enzyme]-L-cysteine + [acceptor protein]-L-lysine = [E2 ubiquitin-conjugating enzyme]-L-cysteine + N(6)-ubiquitinyl-[acceptor protein]-L-lysine.</text>
        <dbReference type="EC" id="2.3.2.27"/>
    </reaction>
</comment>
<dbReference type="Pfam" id="PF02037">
    <property type="entry name" value="SAP"/>
    <property type="match status" value="1"/>
</dbReference>
<dbReference type="GO" id="GO:0006281">
    <property type="term" value="P:DNA repair"/>
    <property type="evidence" value="ECO:0007669"/>
    <property type="project" value="UniProtKB-KW"/>
</dbReference>
<evidence type="ECO:0000256" key="10">
    <source>
        <dbReference type="ARBA" id="ARBA00022771"/>
    </source>
</evidence>
<evidence type="ECO:0000256" key="13">
    <source>
        <dbReference type="ARBA" id="ARBA00023125"/>
    </source>
</evidence>
<dbReference type="InterPro" id="IPR013083">
    <property type="entry name" value="Znf_RING/FYVE/PHD"/>
</dbReference>
<proteinExistence type="inferred from homology"/>
<sequence length="377" mass="41100">MVPNLNSNKLSTLLAQDIPDPTDFPKESSSLSHLDTATRCQICSNFLEGPVTISCGHCFCSVCIRDFMASSTSRAQCPTCRTATSETQIRPNPGIEEVVTAWKLARPYILSLARREQEPAEGPANKKRKLSHASSPCIPGPSRTPSTESRGGLGNLSSDAPEGDVPKADAVVECPLCAESMKYRELNTHMDNNCSSGKPSAPPSKSQKAQWSDIMGGQSKAKGKAKEKAAAEDDYLPKVSYDTLKEKQLREKLASHGLPTTGNHKLLAARHQRWSMLWNANLDKSAPNRQSKNQLLKEVKKWEEDRNAKKKKTEVDKSHLVTQKAEFDRLVAAARPKKAGAGMDDAEVVSSPPPSKSSFKSSEDDVIIVDSDDEEAA</sequence>
<keyword evidence="13" id="KW-0238">DNA-binding</keyword>
<feature type="domain" description="SAP" evidence="22">
    <location>
        <begin position="241"/>
        <end position="275"/>
    </location>
</feature>
<evidence type="ECO:0000259" key="21">
    <source>
        <dbReference type="PROSITE" id="PS50089"/>
    </source>
</evidence>
<evidence type="ECO:0000256" key="12">
    <source>
        <dbReference type="ARBA" id="ARBA00022833"/>
    </source>
</evidence>
<evidence type="ECO:0000256" key="20">
    <source>
        <dbReference type="SAM" id="MobiDB-lite"/>
    </source>
</evidence>
<feature type="domain" description="RING-type" evidence="21">
    <location>
        <begin position="40"/>
        <end position="81"/>
    </location>
</feature>
<reference evidence="23" key="1">
    <citation type="submission" date="2023-03" db="EMBL/GenBank/DDBJ databases">
        <title>Massive genome expansion in bonnet fungi (Mycena s.s.) driven by repeated elements and novel gene families across ecological guilds.</title>
        <authorList>
            <consortium name="Lawrence Berkeley National Laboratory"/>
            <person name="Harder C.B."/>
            <person name="Miyauchi S."/>
            <person name="Viragh M."/>
            <person name="Kuo A."/>
            <person name="Thoen E."/>
            <person name="Andreopoulos B."/>
            <person name="Lu D."/>
            <person name="Skrede I."/>
            <person name="Drula E."/>
            <person name="Henrissat B."/>
            <person name="Morin E."/>
            <person name="Kohler A."/>
            <person name="Barry K."/>
            <person name="LaButti K."/>
            <person name="Morin E."/>
            <person name="Salamov A."/>
            <person name="Lipzen A."/>
            <person name="Mereny Z."/>
            <person name="Hegedus B."/>
            <person name="Baldrian P."/>
            <person name="Stursova M."/>
            <person name="Weitz H."/>
            <person name="Taylor A."/>
            <person name="Grigoriev I.V."/>
            <person name="Nagy L.G."/>
            <person name="Martin F."/>
            <person name="Kauserud H."/>
        </authorList>
    </citation>
    <scope>NUCLEOTIDE SEQUENCE</scope>
    <source>
        <strain evidence="23">CBHHK188m</strain>
    </source>
</reference>
<keyword evidence="8" id="KW-0479">Metal-binding</keyword>
<keyword evidence="15" id="KW-0539">Nucleus</keyword>
<dbReference type="EC" id="2.3.2.27" evidence="5"/>
<dbReference type="SMART" id="SM00513">
    <property type="entry name" value="SAP"/>
    <property type="match status" value="1"/>
</dbReference>
<gene>
    <name evidence="23" type="ORF">DFH07DRAFT_857002</name>
</gene>
<dbReference type="GO" id="GO:0008270">
    <property type="term" value="F:zinc ion binding"/>
    <property type="evidence" value="ECO:0007669"/>
    <property type="project" value="UniProtKB-KW"/>
</dbReference>
<dbReference type="InterPro" id="IPR003034">
    <property type="entry name" value="SAP_dom"/>
</dbReference>
<keyword evidence="24" id="KW-1185">Reference proteome</keyword>
<evidence type="ECO:0000313" key="24">
    <source>
        <dbReference type="Proteomes" id="UP001215280"/>
    </source>
</evidence>
<dbReference type="GO" id="GO:0003697">
    <property type="term" value="F:single-stranded DNA binding"/>
    <property type="evidence" value="ECO:0007669"/>
    <property type="project" value="InterPro"/>
</dbReference>
<evidence type="ECO:0000256" key="4">
    <source>
        <dbReference type="ARBA" id="ARBA00009506"/>
    </source>
</evidence>
<evidence type="ECO:0000256" key="14">
    <source>
        <dbReference type="ARBA" id="ARBA00023204"/>
    </source>
</evidence>
<dbReference type="EMBL" id="JARJLG010000259">
    <property type="protein sequence ID" value="KAJ7722271.1"/>
    <property type="molecule type" value="Genomic_DNA"/>
</dbReference>
<dbReference type="Pfam" id="PF15227">
    <property type="entry name" value="zf-C3HC4_4"/>
    <property type="match status" value="1"/>
</dbReference>
<keyword evidence="7" id="KW-0808">Transferase</keyword>
<dbReference type="GO" id="GO:0006513">
    <property type="term" value="P:protein monoubiquitination"/>
    <property type="evidence" value="ECO:0007669"/>
    <property type="project" value="InterPro"/>
</dbReference>
<dbReference type="AlphaFoldDB" id="A0AAD7MKW1"/>
<comment type="caution">
    <text evidence="23">The sequence shown here is derived from an EMBL/GenBank/DDBJ whole genome shotgun (WGS) entry which is preliminary data.</text>
</comment>
<comment type="similarity">
    <text evidence="4">Belongs to the RAD18 family.</text>
</comment>
<feature type="region of interest" description="Disordered" evidence="20">
    <location>
        <begin position="189"/>
        <end position="224"/>
    </location>
</feature>
<evidence type="ECO:0000256" key="15">
    <source>
        <dbReference type="ARBA" id="ARBA00023242"/>
    </source>
</evidence>
<evidence type="ECO:0000256" key="1">
    <source>
        <dbReference type="ARBA" id="ARBA00000900"/>
    </source>
</evidence>
<feature type="compositionally biased region" description="Acidic residues" evidence="20">
    <location>
        <begin position="364"/>
        <end position="377"/>
    </location>
</feature>
<dbReference type="NCBIfam" id="TIGR00599">
    <property type="entry name" value="rad18"/>
    <property type="match status" value="1"/>
</dbReference>
<evidence type="ECO:0000256" key="9">
    <source>
        <dbReference type="ARBA" id="ARBA00022763"/>
    </source>
</evidence>
<dbReference type="PROSITE" id="PS50089">
    <property type="entry name" value="ZF_RING_2"/>
    <property type="match status" value="1"/>
</dbReference>
<evidence type="ECO:0000256" key="11">
    <source>
        <dbReference type="ARBA" id="ARBA00022786"/>
    </source>
</evidence>
<dbReference type="GO" id="GO:0097505">
    <property type="term" value="C:Rad6-Rad18 complex"/>
    <property type="evidence" value="ECO:0007669"/>
    <property type="project" value="TreeGrafter"/>
</dbReference>
<evidence type="ECO:0000256" key="3">
    <source>
        <dbReference type="ARBA" id="ARBA00004906"/>
    </source>
</evidence>